<sequence>MRLSHLEPSDRTQLDALLRQADALVQDRCDGATLCGTQLDVPTLQQLLARCTPHELSPEQERAVAAALGRVVQHDQLDGDWVIVEGAHQRGFAIRRPGTLNWVSPEGALRSHLHGRAQPDLPRLYHALVARLNPRNPSSPAT</sequence>
<keyword evidence="2" id="KW-1185">Reference proteome</keyword>
<dbReference type="STRING" id="339866.GCA_001418255_00221"/>
<accession>A0A0K6HRL1</accession>
<gene>
    <name evidence="1" type="ORF">Ga0061069_101223</name>
</gene>
<protein>
    <submittedName>
        <fullName evidence="1">Uncharacterized protein</fullName>
    </submittedName>
</protein>
<dbReference type="Gene3D" id="1.20.120.1090">
    <property type="match status" value="1"/>
</dbReference>
<name>A0A0K6HRL1_9BURK</name>
<dbReference type="EMBL" id="CYHF01000001">
    <property type="protein sequence ID" value="CUA93423.1"/>
    <property type="molecule type" value="Genomic_DNA"/>
</dbReference>
<dbReference type="OrthoDB" id="9955118at2"/>
<dbReference type="AlphaFoldDB" id="A0A0K6HRL1"/>
<proteinExistence type="predicted"/>
<evidence type="ECO:0000313" key="2">
    <source>
        <dbReference type="Proteomes" id="UP000183649"/>
    </source>
</evidence>
<reference evidence="2" key="1">
    <citation type="submission" date="2015-08" db="EMBL/GenBank/DDBJ databases">
        <authorList>
            <person name="Varghese N."/>
        </authorList>
    </citation>
    <scope>NUCLEOTIDE SEQUENCE [LARGE SCALE GENOMIC DNA]</scope>
    <source>
        <strain evidence="2">DSM 18181</strain>
    </source>
</reference>
<dbReference type="Proteomes" id="UP000183649">
    <property type="component" value="Unassembled WGS sequence"/>
</dbReference>
<evidence type="ECO:0000313" key="1">
    <source>
        <dbReference type="EMBL" id="CUA93423.1"/>
    </source>
</evidence>
<organism evidence="1 2">
    <name type="scientific">Thiomonas bhubaneswarensis</name>
    <dbReference type="NCBI Taxonomy" id="339866"/>
    <lineage>
        <taxon>Bacteria</taxon>
        <taxon>Pseudomonadati</taxon>
        <taxon>Pseudomonadota</taxon>
        <taxon>Betaproteobacteria</taxon>
        <taxon>Burkholderiales</taxon>
        <taxon>Thiomonas</taxon>
    </lineage>
</organism>
<dbReference type="RefSeq" id="WP_055449177.1">
    <property type="nucleotide sequence ID" value="NZ_CYHF01000001.1"/>
</dbReference>